<protein>
    <submittedName>
        <fullName evidence="4">ADP-ribose pyrophosphatase YjhB (NUDIX family)</fullName>
    </submittedName>
</protein>
<comment type="caution">
    <text evidence="4">The sequence shown here is derived from an EMBL/GenBank/DDBJ whole genome shotgun (WGS) entry which is preliminary data.</text>
</comment>
<dbReference type="EMBL" id="QNRH01000015">
    <property type="protein sequence ID" value="RBO89643.1"/>
    <property type="molecule type" value="Genomic_DNA"/>
</dbReference>
<dbReference type="GO" id="GO:0016787">
    <property type="term" value="F:hydrolase activity"/>
    <property type="evidence" value="ECO:0007669"/>
    <property type="project" value="UniProtKB-KW"/>
</dbReference>
<dbReference type="RefSeq" id="WP_113946334.1">
    <property type="nucleotide sequence ID" value="NZ_JBHEEG010000015.1"/>
</dbReference>
<sequence length="147" mass="16615">MSNRERHMQSAAVFVILRKGERVLLLQRMATGWMDGQFSVPAGALDAGETIKTAAIRETLEEVGTIVHPHDAIHTHTMHCKTGSATWMGHFFVVESWHGEPHICEPDKHTQVLWCEVNTLPDNLIPYVRQALDLIKQGVNYSEFGWV</sequence>
<keyword evidence="2" id="KW-0378">Hydrolase</keyword>
<dbReference type="CDD" id="cd04683">
    <property type="entry name" value="NUDIX_Hydrolase"/>
    <property type="match status" value="1"/>
</dbReference>
<dbReference type="Gene3D" id="3.90.79.10">
    <property type="entry name" value="Nucleoside Triphosphate Pyrophosphohydrolase"/>
    <property type="match status" value="1"/>
</dbReference>
<proteinExistence type="predicted"/>
<evidence type="ECO:0000313" key="4">
    <source>
        <dbReference type="EMBL" id="RBO89643.1"/>
    </source>
</evidence>
<dbReference type="InterPro" id="IPR015797">
    <property type="entry name" value="NUDIX_hydrolase-like_dom_sf"/>
</dbReference>
<reference evidence="4 5" key="1">
    <citation type="submission" date="2018-06" db="EMBL/GenBank/DDBJ databases">
        <title>Genomic Encyclopedia of Type Strains, Phase IV (KMG-IV): sequencing the most valuable type-strain genomes for metagenomic binning, comparative biology and taxonomic classification.</title>
        <authorList>
            <person name="Goeker M."/>
        </authorList>
    </citation>
    <scope>NUCLEOTIDE SEQUENCE [LARGE SCALE GENOMIC DNA]</scope>
    <source>
        <strain evidence="4 5">DSM 25619</strain>
    </source>
</reference>
<dbReference type="InterPro" id="IPR000086">
    <property type="entry name" value="NUDIX_hydrolase_dom"/>
</dbReference>
<dbReference type="InterPro" id="IPR020084">
    <property type="entry name" value="NUDIX_hydrolase_CS"/>
</dbReference>
<dbReference type="PANTHER" id="PTHR43046">
    <property type="entry name" value="GDP-MANNOSE MANNOSYL HYDROLASE"/>
    <property type="match status" value="1"/>
</dbReference>
<dbReference type="SUPFAM" id="SSF55811">
    <property type="entry name" value="Nudix"/>
    <property type="match status" value="1"/>
</dbReference>
<dbReference type="Proteomes" id="UP000252893">
    <property type="component" value="Unassembled WGS sequence"/>
</dbReference>
<dbReference type="OrthoDB" id="9761969at2"/>
<dbReference type="PROSITE" id="PS51462">
    <property type="entry name" value="NUDIX"/>
    <property type="match status" value="1"/>
</dbReference>
<accession>A0A366DHU5</accession>
<name>A0A366DHU5_9HYPH</name>
<gene>
    <name evidence="4" type="ORF">DFR47_11510</name>
</gene>
<evidence type="ECO:0000259" key="3">
    <source>
        <dbReference type="PROSITE" id="PS51462"/>
    </source>
</evidence>
<dbReference type="PROSITE" id="PS00893">
    <property type="entry name" value="NUDIX_BOX"/>
    <property type="match status" value="1"/>
</dbReference>
<evidence type="ECO:0000256" key="2">
    <source>
        <dbReference type="ARBA" id="ARBA00022801"/>
    </source>
</evidence>
<comment type="cofactor">
    <cofactor evidence="1">
        <name>Mg(2+)</name>
        <dbReference type="ChEBI" id="CHEBI:18420"/>
    </cofactor>
</comment>
<evidence type="ECO:0000256" key="1">
    <source>
        <dbReference type="ARBA" id="ARBA00001946"/>
    </source>
</evidence>
<dbReference type="Pfam" id="PF00293">
    <property type="entry name" value="NUDIX"/>
    <property type="match status" value="1"/>
</dbReference>
<keyword evidence="5" id="KW-1185">Reference proteome</keyword>
<evidence type="ECO:0000313" key="5">
    <source>
        <dbReference type="Proteomes" id="UP000252893"/>
    </source>
</evidence>
<dbReference type="PANTHER" id="PTHR43046:SF16">
    <property type="entry name" value="ADP-RIBOSE PYROPHOSPHATASE YJHB-RELATED"/>
    <property type="match status" value="1"/>
</dbReference>
<dbReference type="AlphaFoldDB" id="A0A366DHU5"/>
<feature type="domain" description="Nudix hydrolase" evidence="3">
    <location>
        <begin position="6"/>
        <end position="137"/>
    </location>
</feature>
<organism evidence="4 5">
    <name type="scientific">Pseudochrobactrum asaccharolyticum</name>
    <dbReference type="NCBI Taxonomy" id="354351"/>
    <lineage>
        <taxon>Bacteria</taxon>
        <taxon>Pseudomonadati</taxon>
        <taxon>Pseudomonadota</taxon>
        <taxon>Alphaproteobacteria</taxon>
        <taxon>Hyphomicrobiales</taxon>
        <taxon>Brucellaceae</taxon>
        <taxon>Pseudochrobactrum</taxon>
    </lineage>
</organism>